<dbReference type="AlphaFoldDB" id="A0A0G4GUH9"/>
<evidence type="ECO:0000313" key="2">
    <source>
        <dbReference type="Proteomes" id="UP000041254"/>
    </source>
</evidence>
<proteinExistence type="predicted"/>
<evidence type="ECO:0000313" key="1">
    <source>
        <dbReference type="EMBL" id="CEM34467.1"/>
    </source>
</evidence>
<gene>
    <name evidence="1" type="ORF">Vbra_10396</name>
</gene>
<dbReference type="InterPro" id="IPR024135">
    <property type="entry name" value="LAMTOR5"/>
</dbReference>
<accession>A0A0G4GUH9</accession>
<dbReference type="VEuPathDB" id="CryptoDB:Vbra_10396"/>
<dbReference type="EMBL" id="CDMY01000821">
    <property type="protein sequence ID" value="CEM34467.1"/>
    <property type="molecule type" value="Genomic_DNA"/>
</dbReference>
<sequence>MDEVLSRLTTQPGVKAAAVYNAYGIKVGGKGEMPDNASLISTIVQEASRMEQEGAAAPVVCIETAHRSFIAKAKDGHTLVMVKGNAGGR</sequence>
<dbReference type="GO" id="GO:0071986">
    <property type="term" value="C:Ragulator complex"/>
    <property type="evidence" value="ECO:0007669"/>
    <property type="project" value="InterPro"/>
</dbReference>
<reference evidence="1 2" key="1">
    <citation type="submission" date="2014-11" db="EMBL/GenBank/DDBJ databases">
        <authorList>
            <person name="Zhu J."/>
            <person name="Qi W."/>
            <person name="Song R."/>
        </authorList>
    </citation>
    <scope>NUCLEOTIDE SEQUENCE [LARGE SCALE GENOMIC DNA]</scope>
</reference>
<protein>
    <submittedName>
        <fullName evidence="1">Uncharacterized protein</fullName>
    </submittedName>
</protein>
<name>A0A0G4GUH9_VITBC</name>
<keyword evidence="2" id="KW-1185">Reference proteome</keyword>
<dbReference type="Pfam" id="PF16672">
    <property type="entry name" value="LAMTOR5"/>
    <property type="match status" value="1"/>
</dbReference>
<dbReference type="Proteomes" id="UP000041254">
    <property type="component" value="Unassembled WGS sequence"/>
</dbReference>
<dbReference type="Gene3D" id="3.30.450.30">
    <property type="entry name" value="Dynein light chain 2a, cytoplasmic"/>
    <property type="match status" value="1"/>
</dbReference>
<organism evidence="1 2">
    <name type="scientific">Vitrella brassicaformis (strain CCMP3155)</name>
    <dbReference type="NCBI Taxonomy" id="1169540"/>
    <lineage>
        <taxon>Eukaryota</taxon>
        <taxon>Sar</taxon>
        <taxon>Alveolata</taxon>
        <taxon>Colpodellida</taxon>
        <taxon>Vitrellaceae</taxon>
        <taxon>Vitrella</taxon>
    </lineage>
</organism>
<dbReference type="InParanoid" id="A0A0G4GUH9"/>